<dbReference type="AlphaFoldDB" id="A0A7R9F8D8"/>
<reference evidence="1" key="1">
    <citation type="submission" date="2020-11" db="EMBL/GenBank/DDBJ databases">
        <authorList>
            <person name="Tran Van P."/>
        </authorList>
    </citation>
    <scope>NUCLEOTIDE SEQUENCE</scope>
</reference>
<protein>
    <submittedName>
        <fullName evidence="1">Uncharacterized protein</fullName>
    </submittedName>
</protein>
<dbReference type="EMBL" id="OD570513">
    <property type="protein sequence ID" value="CAD7448761.1"/>
    <property type="molecule type" value="Genomic_DNA"/>
</dbReference>
<gene>
    <name evidence="1" type="ORF">TBIB3V08_LOCUS11044</name>
</gene>
<accession>A0A7R9F8D8</accession>
<proteinExistence type="predicted"/>
<name>A0A7R9F8D8_9NEOP</name>
<sequence length="77" mass="8994">MTENMGGARSTAHRTTRKTKLLDQSRALEINLKRYFHRISLFDGSHVIDQELTKRSEVLLYFNHLAFKMSDDPMLVL</sequence>
<organism evidence="1">
    <name type="scientific">Timema bartmani</name>
    <dbReference type="NCBI Taxonomy" id="61472"/>
    <lineage>
        <taxon>Eukaryota</taxon>
        <taxon>Metazoa</taxon>
        <taxon>Ecdysozoa</taxon>
        <taxon>Arthropoda</taxon>
        <taxon>Hexapoda</taxon>
        <taxon>Insecta</taxon>
        <taxon>Pterygota</taxon>
        <taxon>Neoptera</taxon>
        <taxon>Polyneoptera</taxon>
        <taxon>Phasmatodea</taxon>
        <taxon>Timematodea</taxon>
        <taxon>Timematoidea</taxon>
        <taxon>Timematidae</taxon>
        <taxon>Timema</taxon>
    </lineage>
</organism>
<evidence type="ECO:0000313" key="1">
    <source>
        <dbReference type="EMBL" id="CAD7448761.1"/>
    </source>
</evidence>